<dbReference type="EMBL" id="JACOPS010000007">
    <property type="protein sequence ID" value="MBC5729191.1"/>
    <property type="molecule type" value="Genomic_DNA"/>
</dbReference>
<evidence type="ECO:0000313" key="2">
    <source>
        <dbReference type="Proteomes" id="UP000636755"/>
    </source>
</evidence>
<gene>
    <name evidence="1" type="ORF">H8R91_11785</name>
</gene>
<keyword evidence="2" id="KW-1185">Reference proteome</keyword>
<dbReference type="Proteomes" id="UP000636755">
    <property type="component" value="Unassembled WGS sequence"/>
</dbReference>
<evidence type="ECO:0000313" key="1">
    <source>
        <dbReference type="EMBL" id="MBC5729191.1"/>
    </source>
</evidence>
<reference evidence="1 2" key="1">
    <citation type="submission" date="2020-08" db="EMBL/GenBank/DDBJ databases">
        <title>Genome public.</title>
        <authorList>
            <person name="Liu C."/>
            <person name="Sun Q."/>
        </authorList>
    </citation>
    <scope>NUCLEOTIDE SEQUENCE [LARGE SCALE GENOMIC DNA]</scope>
    <source>
        <strain evidence="1 2">NSJ-71</strain>
    </source>
</reference>
<dbReference type="RefSeq" id="WP_022234241.1">
    <property type="nucleotide sequence ID" value="NZ_JACOPS010000007.1"/>
</dbReference>
<sequence>MNEAVLLYNYKGDRLKAVRNTLLSMKIPVKTAAKKDFSKPIGTLFGLKDIEPLPDDSPNFDDELMVIKDFPHLTFNVMLKKLESHGINKMPLICALTPDNSRWSGNRLYQKVSEDHLKDNNLKVKL</sequence>
<comment type="caution">
    <text evidence="1">The sequence shown here is derived from an EMBL/GenBank/DDBJ whole genome shotgun (WGS) entry which is preliminary data.</text>
</comment>
<name>A0ABR7HP50_9FIRM</name>
<accession>A0ABR7HP50</accession>
<protein>
    <submittedName>
        <fullName evidence="1">DUF3783 domain-containing protein</fullName>
    </submittedName>
</protein>
<proteinExistence type="predicted"/>
<organism evidence="1 2">
    <name type="scientific">Ruminococcus intestinalis</name>
    <dbReference type="NCBI Taxonomy" id="2763066"/>
    <lineage>
        <taxon>Bacteria</taxon>
        <taxon>Bacillati</taxon>
        <taxon>Bacillota</taxon>
        <taxon>Clostridia</taxon>
        <taxon>Eubacteriales</taxon>
        <taxon>Oscillospiraceae</taxon>
        <taxon>Ruminococcus</taxon>
    </lineage>
</organism>